<name>A0A1F8F2Z1_9BACT</name>
<evidence type="ECO:0000313" key="2">
    <source>
        <dbReference type="EMBL" id="OGN07492.1"/>
    </source>
</evidence>
<dbReference type="SUPFAM" id="SSF48452">
    <property type="entry name" value="TPR-like"/>
    <property type="match status" value="1"/>
</dbReference>
<evidence type="ECO:0000256" key="1">
    <source>
        <dbReference type="PROSITE-ProRule" id="PRU00339"/>
    </source>
</evidence>
<organism evidence="2 3">
    <name type="scientific">Candidatus Yanofskybacteria bacterium RIFCSPHIGHO2_01_FULL_48_25b</name>
    <dbReference type="NCBI Taxonomy" id="1802672"/>
    <lineage>
        <taxon>Bacteria</taxon>
        <taxon>Candidatus Yanofskyibacteriota</taxon>
    </lineage>
</organism>
<dbReference type="PROSITE" id="PS50005">
    <property type="entry name" value="TPR"/>
    <property type="match status" value="1"/>
</dbReference>
<keyword evidence="1" id="KW-0802">TPR repeat</keyword>
<dbReference type="InterPro" id="IPR011990">
    <property type="entry name" value="TPR-like_helical_dom_sf"/>
</dbReference>
<gene>
    <name evidence="2" type="ORF">A2669_02130</name>
</gene>
<dbReference type="EMBL" id="MGJM01000001">
    <property type="protein sequence ID" value="OGN07492.1"/>
    <property type="molecule type" value="Genomic_DNA"/>
</dbReference>
<proteinExistence type="predicted"/>
<dbReference type="Gene3D" id="1.25.40.10">
    <property type="entry name" value="Tetratricopeptide repeat domain"/>
    <property type="match status" value="1"/>
</dbReference>
<dbReference type="AlphaFoldDB" id="A0A1F8F2Z1"/>
<dbReference type="Proteomes" id="UP000177605">
    <property type="component" value="Unassembled WGS sequence"/>
</dbReference>
<sequence>MYIIIPLLLIAGSLLGVTIIVRRKMPYLRKLSPEAHQVGDSILRDYFPELVAWFRSIKWHENRQAALRETEKFLRRMRLVFLKFDHLSERLIKKVRKVHLSSDFKAKTENVSLNKEVPAAPQGGTAPALETPESLKAREQELIIEISQDPKNASLYETLGDLYLKINSDIDAREAYEAALAIEPNNQIVARKYSSLLKKSTATTQ</sequence>
<protein>
    <submittedName>
        <fullName evidence="2">Uncharacterized protein</fullName>
    </submittedName>
</protein>
<feature type="repeat" description="TPR" evidence="1">
    <location>
        <begin position="153"/>
        <end position="186"/>
    </location>
</feature>
<evidence type="ECO:0000313" key="3">
    <source>
        <dbReference type="Proteomes" id="UP000177605"/>
    </source>
</evidence>
<reference evidence="2 3" key="1">
    <citation type="journal article" date="2016" name="Nat. Commun.">
        <title>Thousands of microbial genomes shed light on interconnected biogeochemical processes in an aquifer system.</title>
        <authorList>
            <person name="Anantharaman K."/>
            <person name="Brown C.T."/>
            <person name="Hug L.A."/>
            <person name="Sharon I."/>
            <person name="Castelle C.J."/>
            <person name="Probst A.J."/>
            <person name="Thomas B.C."/>
            <person name="Singh A."/>
            <person name="Wilkins M.J."/>
            <person name="Karaoz U."/>
            <person name="Brodie E.L."/>
            <person name="Williams K.H."/>
            <person name="Hubbard S.S."/>
            <person name="Banfield J.F."/>
        </authorList>
    </citation>
    <scope>NUCLEOTIDE SEQUENCE [LARGE SCALE GENOMIC DNA]</scope>
</reference>
<dbReference type="InterPro" id="IPR019734">
    <property type="entry name" value="TPR_rpt"/>
</dbReference>
<comment type="caution">
    <text evidence="2">The sequence shown here is derived from an EMBL/GenBank/DDBJ whole genome shotgun (WGS) entry which is preliminary data.</text>
</comment>
<accession>A0A1F8F2Z1</accession>